<keyword evidence="6" id="KW-0472">Membrane</keyword>
<evidence type="ECO:0000313" key="7">
    <source>
        <dbReference type="EMBL" id="RXH97318.1"/>
    </source>
</evidence>
<dbReference type="PANTHER" id="PTHR43091">
    <property type="entry name" value="3-OXOACYL-[ACYL-CARRIER-PROTEIN] SYNTHASE"/>
    <property type="match status" value="1"/>
</dbReference>
<protein>
    <submittedName>
        <fullName evidence="7">Uncharacterized protein</fullName>
    </submittedName>
</protein>
<organism evidence="7 8">
    <name type="scientific">Malus domestica</name>
    <name type="common">Apple</name>
    <name type="synonym">Pyrus malus</name>
    <dbReference type="NCBI Taxonomy" id="3750"/>
    <lineage>
        <taxon>Eukaryota</taxon>
        <taxon>Viridiplantae</taxon>
        <taxon>Streptophyta</taxon>
        <taxon>Embryophyta</taxon>
        <taxon>Tracheophyta</taxon>
        <taxon>Spermatophyta</taxon>
        <taxon>Magnoliopsida</taxon>
        <taxon>eudicotyledons</taxon>
        <taxon>Gunneridae</taxon>
        <taxon>Pentapetalae</taxon>
        <taxon>rosids</taxon>
        <taxon>fabids</taxon>
        <taxon>Rosales</taxon>
        <taxon>Rosaceae</taxon>
        <taxon>Amygdaloideae</taxon>
        <taxon>Maleae</taxon>
        <taxon>Malus</taxon>
    </lineage>
</organism>
<feature type="transmembrane region" description="Helical" evidence="6">
    <location>
        <begin position="68"/>
        <end position="89"/>
    </location>
</feature>
<accession>A0A498JNJ5</accession>
<keyword evidence="5" id="KW-0275">Fatty acid biosynthesis</keyword>
<proteinExistence type="inferred from homology"/>
<comment type="caution">
    <text evidence="7">The sequence shown here is derived from an EMBL/GenBank/DDBJ whole genome shotgun (WGS) entry which is preliminary data.</text>
</comment>
<dbReference type="InterPro" id="IPR016039">
    <property type="entry name" value="Thiolase-like"/>
</dbReference>
<dbReference type="EMBL" id="RDQH01000332">
    <property type="protein sequence ID" value="RXH97318.1"/>
    <property type="molecule type" value="Genomic_DNA"/>
</dbReference>
<dbReference type="Gene3D" id="3.40.47.10">
    <property type="match status" value="1"/>
</dbReference>
<keyword evidence="3" id="KW-0276">Fatty acid metabolism</keyword>
<evidence type="ECO:0000256" key="1">
    <source>
        <dbReference type="ARBA" id="ARBA00008642"/>
    </source>
</evidence>
<dbReference type="AlphaFoldDB" id="A0A498JNJ5"/>
<dbReference type="GO" id="GO:0016746">
    <property type="term" value="F:acyltransferase activity"/>
    <property type="evidence" value="ECO:0007669"/>
    <property type="project" value="InterPro"/>
</dbReference>
<keyword evidence="8" id="KW-1185">Reference proteome</keyword>
<evidence type="ECO:0000256" key="2">
    <source>
        <dbReference type="ARBA" id="ARBA00022516"/>
    </source>
</evidence>
<dbReference type="Proteomes" id="UP000290289">
    <property type="component" value="Chromosome 6"/>
</dbReference>
<evidence type="ECO:0000256" key="5">
    <source>
        <dbReference type="ARBA" id="ARBA00023160"/>
    </source>
</evidence>
<comment type="similarity">
    <text evidence="1">Belongs to the thiolase-like superfamily. FabH family.</text>
</comment>
<gene>
    <name evidence="7" type="ORF">DVH24_035986</name>
</gene>
<reference evidence="7 8" key="1">
    <citation type="submission" date="2018-10" db="EMBL/GenBank/DDBJ databases">
        <title>A high-quality apple genome assembly.</title>
        <authorList>
            <person name="Hu J."/>
        </authorList>
    </citation>
    <scope>NUCLEOTIDE SEQUENCE [LARGE SCALE GENOMIC DNA]</scope>
    <source>
        <strain evidence="8">cv. HFTH1</strain>
        <tissue evidence="7">Young leaf</tissue>
    </source>
</reference>
<dbReference type="GO" id="GO:0009507">
    <property type="term" value="C:chloroplast"/>
    <property type="evidence" value="ECO:0007669"/>
    <property type="project" value="TreeGrafter"/>
</dbReference>
<evidence type="ECO:0000256" key="3">
    <source>
        <dbReference type="ARBA" id="ARBA00022832"/>
    </source>
</evidence>
<dbReference type="SUPFAM" id="SSF53901">
    <property type="entry name" value="Thiolase-like"/>
    <property type="match status" value="1"/>
</dbReference>
<dbReference type="PANTHER" id="PTHR43091:SF1">
    <property type="entry name" value="BETA-KETOACYL-[ACYL-CARRIER-PROTEIN] SYNTHASE III, CHLOROPLASTIC"/>
    <property type="match status" value="1"/>
</dbReference>
<evidence type="ECO:0000256" key="6">
    <source>
        <dbReference type="SAM" id="Phobius"/>
    </source>
</evidence>
<evidence type="ECO:0000256" key="4">
    <source>
        <dbReference type="ARBA" id="ARBA00023098"/>
    </source>
</evidence>
<sequence>MATNASGFFTAPTVPSQRRKIQPSIRIFGSGFRSPEESPRGYSAPALLKAQRSMLELPLLNLDHPSGFNLHSFILFGSTVATAMCFMLVNKGCKLIGCSSAVPSLKISNDDLAKVVDTNDEWISVRTGIRNQRVISGKVMLFCA</sequence>
<keyword evidence="6" id="KW-0812">Transmembrane</keyword>
<keyword evidence="4" id="KW-0443">Lipid metabolism</keyword>
<name>A0A498JNJ5_MALDO</name>
<dbReference type="GO" id="GO:0006633">
    <property type="term" value="P:fatty acid biosynthetic process"/>
    <property type="evidence" value="ECO:0007669"/>
    <property type="project" value="UniProtKB-KW"/>
</dbReference>
<keyword evidence="6" id="KW-1133">Transmembrane helix</keyword>
<dbReference type="STRING" id="3750.A0A498JNJ5"/>
<evidence type="ECO:0000313" key="8">
    <source>
        <dbReference type="Proteomes" id="UP000290289"/>
    </source>
</evidence>
<keyword evidence="2" id="KW-0444">Lipid biosynthesis</keyword>